<name>A0A835V296_VANPL</name>
<dbReference type="EMBL" id="JADCNM010000005">
    <property type="protein sequence ID" value="KAG0482797.1"/>
    <property type="molecule type" value="Genomic_DNA"/>
</dbReference>
<accession>A0A835V296</accession>
<evidence type="ECO:0000313" key="5">
    <source>
        <dbReference type="EMBL" id="KAG0482797.1"/>
    </source>
</evidence>
<dbReference type="Pfam" id="PF04755">
    <property type="entry name" value="PAP_fibrillin"/>
    <property type="match status" value="1"/>
</dbReference>
<dbReference type="AlphaFoldDB" id="A0A835V296"/>
<protein>
    <recommendedName>
        <fullName evidence="4">Plastid lipid-associated protein/fibrillin conserved domain-containing protein</fullName>
    </recommendedName>
</protein>
<dbReference type="InterPro" id="IPR006843">
    <property type="entry name" value="PAP/fibrillin_dom"/>
</dbReference>
<reference evidence="5 6" key="1">
    <citation type="journal article" date="2020" name="Nat. Food">
        <title>A phased Vanilla planifolia genome enables genetic improvement of flavour and production.</title>
        <authorList>
            <person name="Hasing T."/>
            <person name="Tang H."/>
            <person name="Brym M."/>
            <person name="Khazi F."/>
            <person name="Huang T."/>
            <person name="Chambers A.H."/>
        </authorList>
    </citation>
    <scope>NUCLEOTIDE SEQUENCE [LARGE SCALE GENOMIC DNA]</scope>
    <source>
        <tissue evidence="5">Leaf</tissue>
    </source>
</reference>
<comment type="caution">
    <text evidence="5">The sequence shown here is derived from an EMBL/GenBank/DDBJ whole genome shotgun (WGS) entry which is preliminary data.</text>
</comment>
<organism evidence="5 6">
    <name type="scientific">Vanilla planifolia</name>
    <name type="common">Vanilla</name>
    <dbReference type="NCBI Taxonomy" id="51239"/>
    <lineage>
        <taxon>Eukaryota</taxon>
        <taxon>Viridiplantae</taxon>
        <taxon>Streptophyta</taxon>
        <taxon>Embryophyta</taxon>
        <taxon>Tracheophyta</taxon>
        <taxon>Spermatophyta</taxon>
        <taxon>Magnoliopsida</taxon>
        <taxon>Liliopsida</taxon>
        <taxon>Asparagales</taxon>
        <taxon>Orchidaceae</taxon>
        <taxon>Vanilloideae</taxon>
        <taxon>Vanilleae</taxon>
        <taxon>Vanilla</taxon>
    </lineage>
</organism>
<evidence type="ECO:0000259" key="4">
    <source>
        <dbReference type="Pfam" id="PF04755"/>
    </source>
</evidence>
<comment type="subcellular location">
    <subcellularLocation>
        <location evidence="1">Plastid</location>
    </subcellularLocation>
</comment>
<dbReference type="GO" id="GO:0009536">
    <property type="term" value="C:plastid"/>
    <property type="evidence" value="ECO:0007669"/>
    <property type="project" value="UniProtKB-SubCell"/>
</dbReference>
<evidence type="ECO:0000256" key="1">
    <source>
        <dbReference type="ARBA" id="ARBA00004474"/>
    </source>
</evidence>
<evidence type="ECO:0000256" key="2">
    <source>
        <dbReference type="ARBA" id="ARBA00022640"/>
    </source>
</evidence>
<sequence>MRNHTSKLAEPEAVKWRNRVSFFPSFLKKKSREDLKQELFEAIASLDRGAEASPEDQERVEQRPKFLRPFGKIYQAFNADTLRAQNMETWPFFNQVTANLVPINSKRVAVKFDTFKIGGLAPGSGRGELEITYLDEEIRISRGDKGNLFVLKMVDPSYRVPT</sequence>
<evidence type="ECO:0000256" key="3">
    <source>
        <dbReference type="ARBA" id="ARBA00022946"/>
    </source>
</evidence>
<dbReference type="PANTHER" id="PTHR31906">
    <property type="entry name" value="PLASTID-LIPID-ASSOCIATED PROTEIN 4, CHLOROPLASTIC-RELATED"/>
    <property type="match status" value="1"/>
</dbReference>
<evidence type="ECO:0000313" key="6">
    <source>
        <dbReference type="Proteomes" id="UP000639772"/>
    </source>
</evidence>
<feature type="domain" description="Plastid lipid-associated protein/fibrillin conserved" evidence="4">
    <location>
        <begin position="123"/>
        <end position="152"/>
    </location>
</feature>
<gene>
    <name evidence="5" type="ORF">HPP92_010881</name>
</gene>
<dbReference type="InterPro" id="IPR039633">
    <property type="entry name" value="PAP"/>
</dbReference>
<dbReference type="Proteomes" id="UP000639772">
    <property type="component" value="Unassembled WGS sequence"/>
</dbReference>
<keyword evidence="2" id="KW-0934">Plastid</keyword>
<proteinExistence type="predicted"/>
<dbReference type="OrthoDB" id="189024at2759"/>
<keyword evidence="3" id="KW-0809">Transit peptide</keyword>